<evidence type="ECO:0000313" key="4">
    <source>
        <dbReference type="Proteomes" id="UP000593571"/>
    </source>
</evidence>
<keyword evidence="4" id="KW-1185">Reference proteome</keyword>
<feature type="transmembrane region" description="Helical" evidence="2">
    <location>
        <begin position="117"/>
        <end position="134"/>
    </location>
</feature>
<keyword evidence="2" id="KW-0472">Membrane</keyword>
<name>A0A7J8K5V1_ROUAE</name>
<evidence type="ECO:0000313" key="3">
    <source>
        <dbReference type="EMBL" id="KAF6504234.1"/>
    </source>
</evidence>
<organism evidence="3 4">
    <name type="scientific">Rousettus aegyptiacus</name>
    <name type="common">Egyptian fruit bat</name>
    <name type="synonym">Pteropus aegyptiacus</name>
    <dbReference type="NCBI Taxonomy" id="9407"/>
    <lineage>
        <taxon>Eukaryota</taxon>
        <taxon>Metazoa</taxon>
        <taxon>Chordata</taxon>
        <taxon>Craniata</taxon>
        <taxon>Vertebrata</taxon>
        <taxon>Euteleostomi</taxon>
        <taxon>Mammalia</taxon>
        <taxon>Eutheria</taxon>
        <taxon>Laurasiatheria</taxon>
        <taxon>Chiroptera</taxon>
        <taxon>Yinpterochiroptera</taxon>
        <taxon>Pteropodoidea</taxon>
        <taxon>Pteropodidae</taxon>
        <taxon>Rousettinae</taxon>
        <taxon>Rousettus</taxon>
    </lineage>
</organism>
<reference evidence="3 4" key="1">
    <citation type="journal article" date="2020" name="Nature">
        <title>Six reference-quality genomes reveal evolution of bat adaptations.</title>
        <authorList>
            <person name="Jebb D."/>
            <person name="Huang Z."/>
            <person name="Pippel M."/>
            <person name="Hughes G.M."/>
            <person name="Lavrichenko K."/>
            <person name="Devanna P."/>
            <person name="Winkler S."/>
            <person name="Jermiin L.S."/>
            <person name="Skirmuntt E.C."/>
            <person name="Katzourakis A."/>
            <person name="Burkitt-Gray L."/>
            <person name="Ray D.A."/>
            <person name="Sullivan K.A.M."/>
            <person name="Roscito J.G."/>
            <person name="Kirilenko B.M."/>
            <person name="Davalos L.M."/>
            <person name="Corthals A.P."/>
            <person name="Power M.L."/>
            <person name="Jones G."/>
            <person name="Ransome R.D."/>
            <person name="Dechmann D.K.N."/>
            <person name="Locatelli A.G."/>
            <person name="Puechmaille S.J."/>
            <person name="Fedrigo O."/>
            <person name="Jarvis E.D."/>
            <person name="Hiller M."/>
            <person name="Vernes S.C."/>
            <person name="Myers E.W."/>
            <person name="Teeling E.C."/>
        </authorList>
    </citation>
    <scope>NUCLEOTIDE SEQUENCE [LARGE SCALE GENOMIC DNA]</scope>
    <source>
        <strain evidence="3">MRouAeg1</strain>
        <tissue evidence="3">Muscle</tissue>
    </source>
</reference>
<feature type="region of interest" description="Disordered" evidence="1">
    <location>
        <begin position="1"/>
        <end position="23"/>
    </location>
</feature>
<sequence length="177" mass="20160">MQARTRRPLSSEMESNSSDCCNKDNEEESLLANVASLRHELKITEWSLQSLGEELSSVSPSENSDYASNPSRSERLIVEDLSQPSQLGSLNYSPFKKVCKMPSSSTAFQKKPRDKVIVFRLLFLKVVLEFALSTVNNFSLSFSLNDLFMFYIIFYYSAQDSLNSNKKVVIFGVLFYF</sequence>
<proteinExistence type="predicted"/>
<keyword evidence="2" id="KW-0812">Transmembrane</keyword>
<accession>A0A7J8K5V1</accession>
<comment type="caution">
    <text evidence="3">The sequence shown here is derived from an EMBL/GenBank/DDBJ whole genome shotgun (WGS) entry which is preliminary data.</text>
</comment>
<dbReference type="AlphaFoldDB" id="A0A7J8K5V1"/>
<evidence type="ECO:0000256" key="1">
    <source>
        <dbReference type="SAM" id="MobiDB-lite"/>
    </source>
</evidence>
<dbReference type="Proteomes" id="UP000593571">
    <property type="component" value="Unassembled WGS sequence"/>
</dbReference>
<protein>
    <submittedName>
        <fullName evidence="3">Coiled-coil domain containing 18</fullName>
    </submittedName>
</protein>
<evidence type="ECO:0000256" key="2">
    <source>
        <dbReference type="SAM" id="Phobius"/>
    </source>
</evidence>
<dbReference type="EMBL" id="JACASE010000001">
    <property type="protein sequence ID" value="KAF6504234.1"/>
    <property type="molecule type" value="Genomic_DNA"/>
</dbReference>
<gene>
    <name evidence="3" type="ORF">HJG63_002252</name>
</gene>
<keyword evidence="2" id="KW-1133">Transmembrane helix</keyword>